<reference evidence="1 2" key="1">
    <citation type="journal article" date="2016" name="Sci. Rep.">
        <title>Peltaster fructicola genome reveals evolution from an invasive phytopathogen to an ectophytic parasite.</title>
        <authorList>
            <person name="Xu C."/>
            <person name="Chen H."/>
            <person name="Gleason M.L."/>
            <person name="Xu J.R."/>
            <person name="Liu H."/>
            <person name="Zhang R."/>
            <person name="Sun G."/>
        </authorList>
    </citation>
    <scope>NUCLEOTIDE SEQUENCE [LARGE SCALE GENOMIC DNA]</scope>
    <source>
        <strain evidence="1 2">LNHT1506</strain>
    </source>
</reference>
<name>A0A6H0XLS4_9PEZI</name>
<evidence type="ECO:0008006" key="3">
    <source>
        <dbReference type="Google" id="ProtNLM"/>
    </source>
</evidence>
<gene>
    <name evidence="1" type="ORF">AMS68_001096</name>
</gene>
<dbReference type="SUPFAM" id="SSF81383">
    <property type="entry name" value="F-box domain"/>
    <property type="match status" value="1"/>
</dbReference>
<dbReference type="InterPro" id="IPR036047">
    <property type="entry name" value="F-box-like_dom_sf"/>
</dbReference>
<sequence length="477" mass="53150">MEELPISLIDLIANNIIARQLAPYIPVPSLLALSSLSKQYRQLIQSQPDIWRTLDLSRVKSAIIDAGPVDVGGISWRAERMDEAFTEDDFYAGPLRGIFSQLDRSHVLQFVQIMQLDGLSVPADLIRELICEDQYNVRILSIRECKHLNQTKLQQLLRYVCRPSRPEGTPKLQALYCFGNKDTPRQSTGTSTAFEVAPSGGITAVAGAQIGAEWNQLSSSYLSSTLSQDDQGKWYDRSGRVLRRPNSEWPFTLEVCKGIIAFDAVLCRGPRHDITKVSSTDYIPATIATVALGPNGCETCGNAPEGPGVFGDTDQTTLPLLSPLPQAATLRAAQRPETPTGSAPPLFLRCEECLRGRWCERCSRWWCESCYEKVAPRTSTEQTTLDALQDGVWNNQAKEPAVKIGVDRDCFDCGRTCIQCSQKYMRLCGWCSTYYCHLDDEGSTEKMVSYEACASNIIDKAKCSWCSHSGRRTRELY</sequence>
<dbReference type="OrthoDB" id="5345494at2759"/>
<protein>
    <recommendedName>
        <fullName evidence="3">F-box domain-containing protein</fullName>
    </recommendedName>
</protein>
<dbReference type="Proteomes" id="UP000503462">
    <property type="component" value="Chromosome 1"/>
</dbReference>
<evidence type="ECO:0000313" key="2">
    <source>
        <dbReference type="Proteomes" id="UP000503462"/>
    </source>
</evidence>
<evidence type="ECO:0000313" key="1">
    <source>
        <dbReference type="EMBL" id="QIW95578.1"/>
    </source>
</evidence>
<keyword evidence="2" id="KW-1185">Reference proteome</keyword>
<accession>A0A6H0XLS4</accession>
<organism evidence="1 2">
    <name type="scientific">Peltaster fructicola</name>
    <dbReference type="NCBI Taxonomy" id="286661"/>
    <lineage>
        <taxon>Eukaryota</taxon>
        <taxon>Fungi</taxon>
        <taxon>Dikarya</taxon>
        <taxon>Ascomycota</taxon>
        <taxon>Pezizomycotina</taxon>
        <taxon>Dothideomycetes</taxon>
        <taxon>Dothideomycetes incertae sedis</taxon>
        <taxon>Peltaster</taxon>
    </lineage>
</organism>
<proteinExistence type="predicted"/>
<dbReference type="AlphaFoldDB" id="A0A6H0XLS4"/>
<dbReference type="EMBL" id="CP051139">
    <property type="protein sequence ID" value="QIW95578.1"/>
    <property type="molecule type" value="Genomic_DNA"/>
</dbReference>